<proteinExistence type="predicted"/>
<organism evidence="2">
    <name type="scientific">Cafeteria roenbergensis</name>
    <name type="common">Marine flagellate</name>
    <dbReference type="NCBI Taxonomy" id="33653"/>
    <lineage>
        <taxon>Eukaryota</taxon>
        <taxon>Sar</taxon>
        <taxon>Stramenopiles</taxon>
        <taxon>Bigyra</taxon>
        <taxon>Opalozoa</taxon>
        <taxon>Bicosoecida</taxon>
        <taxon>Cafeteriaceae</taxon>
        <taxon>Cafeteria</taxon>
    </lineage>
</organism>
<dbReference type="PANTHER" id="PTHR47204">
    <property type="entry name" value="OS02G0168900 PROTEIN"/>
    <property type="match status" value="1"/>
</dbReference>
<protein>
    <submittedName>
        <fullName evidence="2">Uncharacterized protein</fullName>
    </submittedName>
</protein>
<accession>A0A7S0JSA3</accession>
<dbReference type="PANTHER" id="PTHR47204:SF1">
    <property type="entry name" value="RIBONUCLEASE H2 SUBUNIT C"/>
    <property type="match status" value="1"/>
</dbReference>
<gene>
    <name evidence="2" type="ORF">CROE0942_LOCUS4615</name>
</gene>
<dbReference type="CDD" id="cd09271">
    <property type="entry name" value="RNase_H2-C"/>
    <property type="match status" value="1"/>
</dbReference>
<dbReference type="AlphaFoldDB" id="A0A7S0JSA3"/>
<dbReference type="GO" id="GO:0032299">
    <property type="term" value="C:ribonuclease H2 complex"/>
    <property type="evidence" value="ECO:0007669"/>
    <property type="project" value="InterPro"/>
</dbReference>
<dbReference type="InterPro" id="IPR013924">
    <property type="entry name" value="RNase_H2_suC"/>
</dbReference>
<reference evidence="2" key="1">
    <citation type="submission" date="2021-01" db="EMBL/GenBank/DDBJ databases">
        <authorList>
            <person name="Corre E."/>
            <person name="Pelletier E."/>
            <person name="Niang G."/>
            <person name="Scheremetjew M."/>
            <person name="Finn R."/>
            <person name="Kale V."/>
            <person name="Holt S."/>
            <person name="Cochrane G."/>
            <person name="Meng A."/>
            <person name="Brown T."/>
            <person name="Cohen L."/>
        </authorList>
    </citation>
    <scope>NUCLEOTIDE SEQUENCE</scope>
    <source>
        <strain evidence="2">E4-10</strain>
    </source>
</reference>
<dbReference type="Gene3D" id="2.40.128.680">
    <property type="match status" value="1"/>
</dbReference>
<feature type="compositionally biased region" description="Acidic residues" evidence="1">
    <location>
        <begin position="117"/>
        <end position="126"/>
    </location>
</feature>
<evidence type="ECO:0000313" key="2">
    <source>
        <dbReference type="EMBL" id="CAD8560279.1"/>
    </source>
</evidence>
<feature type="region of interest" description="Disordered" evidence="1">
    <location>
        <begin position="110"/>
        <end position="141"/>
    </location>
</feature>
<name>A0A7S0JSA3_CAFRO</name>
<sequence length="187" mass="18979">MASTLVRLPASGRVMKDAEVHHVPAKISLDGPAPVSTYFLPAAAETDDKPAAGKSATTGSPTARPSGAANAGGAEKTAFLRGRALDGVVARLPKGMVGVVVSEAHFADLSSSRAAAEDSDSSDDEAHDCGGGGGGIDDDGPWDAALQVDATFSSLSVWRHDRVPSSGELHQRLARLTGLMGAVHAQA</sequence>
<dbReference type="GO" id="GO:0006401">
    <property type="term" value="P:RNA catabolic process"/>
    <property type="evidence" value="ECO:0007669"/>
    <property type="project" value="InterPro"/>
</dbReference>
<feature type="region of interest" description="Disordered" evidence="1">
    <location>
        <begin position="46"/>
        <end position="74"/>
    </location>
</feature>
<evidence type="ECO:0000256" key="1">
    <source>
        <dbReference type="SAM" id="MobiDB-lite"/>
    </source>
</evidence>
<dbReference type="Pfam" id="PF08615">
    <property type="entry name" value="RNase_H2_suC"/>
    <property type="match status" value="1"/>
</dbReference>
<dbReference type="EMBL" id="HBET01006860">
    <property type="protein sequence ID" value="CAD8560279.1"/>
    <property type="molecule type" value="Transcribed_RNA"/>
</dbReference>